<protein>
    <submittedName>
        <fullName evidence="14">ATP-dependent DNA helicase</fullName>
    </submittedName>
</protein>
<dbReference type="InterPro" id="IPR006555">
    <property type="entry name" value="ATP-dep_Helicase_C"/>
</dbReference>
<feature type="domain" description="Helicase ATP-binding" evidence="13">
    <location>
        <begin position="4"/>
        <end position="263"/>
    </location>
</feature>
<evidence type="ECO:0000256" key="12">
    <source>
        <dbReference type="ARBA" id="ARBA00023235"/>
    </source>
</evidence>
<keyword evidence="12" id="KW-0413">Isomerase</keyword>
<dbReference type="AlphaFoldDB" id="A0A7C4FFP7"/>
<keyword evidence="5" id="KW-0378">Hydrolase</keyword>
<keyword evidence="2" id="KW-0479">Metal-binding</keyword>
<dbReference type="InterPro" id="IPR006554">
    <property type="entry name" value="Helicase-like_DEXD_c2"/>
</dbReference>
<gene>
    <name evidence="14" type="ORF">ENV14_02030</name>
</gene>
<dbReference type="InterPro" id="IPR045028">
    <property type="entry name" value="DinG/Rad3-like"/>
</dbReference>
<dbReference type="InterPro" id="IPR014013">
    <property type="entry name" value="Helic_SF1/SF2_ATP-bd_DinG/Rad3"/>
</dbReference>
<dbReference type="GO" id="GO:0005524">
    <property type="term" value="F:ATP binding"/>
    <property type="evidence" value="ECO:0007669"/>
    <property type="project" value="UniProtKB-KW"/>
</dbReference>
<dbReference type="PANTHER" id="PTHR11472">
    <property type="entry name" value="DNA REPAIR DEAD HELICASE RAD3/XP-D SUBFAMILY MEMBER"/>
    <property type="match status" value="1"/>
</dbReference>
<dbReference type="GO" id="GO:0003677">
    <property type="term" value="F:DNA binding"/>
    <property type="evidence" value="ECO:0007669"/>
    <property type="project" value="UniProtKB-KW"/>
</dbReference>
<dbReference type="SUPFAM" id="SSF52540">
    <property type="entry name" value="P-loop containing nucleoside triphosphate hydrolases"/>
    <property type="match status" value="2"/>
</dbReference>
<evidence type="ECO:0000256" key="9">
    <source>
        <dbReference type="ARBA" id="ARBA00023014"/>
    </source>
</evidence>
<evidence type="ECO:0000256" key="5">
    <source>
        <dbReference type="ARBA" id="ARBA00022801"/>
    </source>
</evidence>
<sequence length="613" mass="68922">MLEIELQGFPYKTPRIGQVELAKFIAEKLGRDDIIVVAAPTGFGKTISTLYAIKNLIRRGEFERALYVVRTRNELDSFIREARLLEMRFAVLYSGKRMCPLIHEVPFANEASPEGFWLFCNIMRVHGKCRFYPRLQLFHTQILISTISDYTDHYNIARGLAEKLGVCPYFAMIEALEHVEAFALTYPYIFKESIWRAVLGEIDTSHTVLIVDEAHNLLNVGNIMGDTITAKELSKALLEVGDLSISSNISSFIKELAERVSKAGKELGDRGYKHLDKSELNIDEELVEKLKDVAFNVMVKAVLNTSKALSTTLPHLASVLELALDESYETFLSRDYRGDLALSVMPSSFKPLKRVLERFPSIVALSATPPSSRFFESIVKVEKKVRTVDVEEWGAKNFLKENTAIVIYTNATTSYRSRSPEMFKKYAQLIEAVYNAMPKGILLTVYPSYEVLRAIVSELPDTINIVIESSQPLSEIVRQVKTFKKAALNIVAGGRLAEGIEVVEKGKSLIKVVIVVGVPYPQPDDYTRAIATEINKIGGSSADFFREIALIRVLQAVGRAVRSEEDRAVIVLADNRYVAQSLLPGLGLRPRIITRRIDEIVKFIVQLFENEDV</sequence>
<evidence type="ECO:0000256" key="4">
    <source>
        <dbReference type="ARBA" id="ARBA00022763"/>
    </source>
</evidence>
<keyword evidence="11" id="KW-0234">DNA repair</keyword>
<evidence type="ECO:0000256" key="11">
    <source>
        <dbReference type="ARBA" id="ARBA00023204"/>
    </source>
</evidence>
<keyword evidence="6 14" id="KW-0347">Helicase</keyword>
<dbReference type="InterPro" id="IPR014001">
    <property type="entry name" value="Helicase_ATP-bd"/>
</dbReference>
<evidence type="ECO:0000256" key="10">
    <source>
        <dbReference type="ARBA" id="ARBA00023125"/>
    </source>
</evidence>
<dbReference type="SMART" id="SM00488">
    <property type="entry name" value="DEXDc2"/>
    <property type="match status" value="1"/>
</dbReference>
<keyword evidence="9" id="KW-0411">Iron-sulfur</keyword>
<dbReference type="GO" id="GO:0016818">
    <property type="term" value="F:hydrolase activity, acting on acid anhydrides, in phosphorus-containing anhydrides"/>
    <property type="evidence" value="ECO:0007669"/>
    <property type="project" value="InterPro"/>
</dbReference>
<dbReference type="EMBL" id="DTFF01000017">
    <property type="protein sequence ID" value="HGI87166.1"/>
    <property type="molecule type" value="Genomic_DNA"/>
</dbReference>
<keyword evidence="7" id="KW-0067">ATP-binding</keyword>
<name>A0A7C4FFP7_9CREN</name>
<keyword evidence="4" id="KW-0227">DNA damage</keyword>
<reference evidence="14" key="1">
    <citation type="journal article" date="2020" name="mSystems">
        <title>Genome- and Community-Level Interaction Insights into Carbon Utilization and Element Cycling Functions of Hydrothermarchaeota in Hydrothermal Sediment.</title>
        <authorList>
            <person name="Zhou Z."/>
            <person name="Liu Y."/>
            <person name="Xu W."/>
            <person name="Pan J."/>
            <person name="Luo Z.H."/>
            <person name="Li M."/>
        </authorList>
    </citation>
    <scope>NUCLEOTIDE SEQUENCE [LARGE SCALE GENOMIC DNA]</scope>
    <source>
        <strain evidence="14">SpSt-732</strain>
    </source>
</reference>
<keyword evidence="1" id="KW-0004">4Fe-4S</keyword>
<keyword evidence="3" id="KW-0547">Nucleotide-binding</keyword>
<organism evidence="14">
    <name type="scientific">Ignisphaera aggregans</name>
    <dbReference type="NCBI Taxonomy" id="334771"/>
    <lineage>
        <taxon>Archaea</taxon>
        <taxon>Thermoproteota</taxon>
        <taxon>Thermoprotei</taxon>
        <taxon>Desulfurococcales</taxon>
        <taxon>Desulfurococcaceae</taxon>
        <taxon>Ignisphaera</taxon>
    </lineage>
</organism>
<keyword evidence="10" id="KW-0238">DNA-binding</keyword>
<dbReference type="InterPro" id="IPR010614">
    <property type="entry name" value="RAD3-like_helicase_DEAD"/>
</dbReference>
<evidence type="ECO:0000256" key="2">
    <source>
        <dbReference type="ARBA" id="ARBA00022723"/>
    </source>
</evidence>
<dbReference type="GO" id="GO:0006281">
    <property type="term" value="P:DNA repair"/>
    <property type="evidence" value="ECO:0007669"/>
    <property type="project" value="UniProtKB-KW"/>
</dbReference>
<dbReference type="Gene3D" id="3.40.50.300">
    <property type="entry name" value="P-loop containing nucleotide triphosphate hydrolases"/>
    <property type="match status" value="2"/>
</dbReference>
<evidence type="ECO:0000256" key="7">
    <source>
        <dbReference type="ARBA" id="ARBA00022840"/>
    </source>
</evidence>
<dbReference type="Gene3D" id="1.10.275.30">
    <property type="match status" value="1"/>
</dbReference>
<dbReference type="Pfam" id="PF13307">
    <property type="entry name" value="Helicase_C_2"/>
    <property type="match status" value="1"/>
</dbReference>
<dbReference type="PROSITE" id="PS51193">
    <property type="entry name" value="HELICASE_ATP_BIND_2"/>
    <property type="match status" value="1"/>
</dbReference>
<keyword evidence="8" id="KW-0408">Iron</keyword>
<dbReference type="InterPro" id="IPR027417">
    <property type="entry name" value="P-loop_NTPase"/>
</dbReference>
<accession>A0A7C4FFP7</accession>
<dbReference type="SMART" id="SM00491">
    <property type="entry name" value="HELICc2"/>
    <property type="match status" value="1"/>
</dbReference>
<evidence type="ECO:0000256" key="3">
    <source>
        <dbReference type="ARBA" id="ARBA00022741"/>
    </source>
</evidence>
<dbReference type="PANTHER" id="PTHR11472:SF34">
    <property type="entry name" value="REGULATOR OF TELOMERE ELONGATION HELICASE 1"/>
    <property type="match status" value="1"/>
</dbReference>
<evidence type="ECO:0000256" key="8">
    <source>
        <dbReference type="ARBA" id="ARBA00023004"/>
    </source>
</evidence>
<dbReference type="SMART" id="SM00487">
    <property type="entry name" value="DEXDc"/>
    <property type="match status" value="1"/>
</dbReference>
<dbReference type="GO" id="GO:0051539">
    <property type="term" value="F:4 iron, 4 sulfur cluster binding"/>
    <property type="evidence" value="ECO:0007669"/>
    <property type="project" value="UniProtKB-KW"/>
</dbReference>
<proteinExistence type="predicted"/>
<dbReference type="Pfam" id="PF06733">
    <property type="entry name" value="DEAD_2"/>
    <property type="match status" value="1"/>
</dbReference>
<dbReference type="GO" id="GO:0003678">
    <property type="term" value="F:DNA helicase activity"/>
    <property type="evidence" value="ECO:0007669"/>
    <property type="project" value="InterPro"/>
</dbReference>
<evidence type="ECO:0000313" key="14">
    <source>
        <dbReference type="EMBL" id="HGI87166.1"/>
    </source>
</evidence>
<evidence type="ECO:0000259" key="13">
    <source>
        <dbReference type="PROSITE" id="PS51193"/>
    </source>
</evidence>
<evidence type="ECO:0000256" key="6">
    <source>
        <dbReference type="ARBA" id="ARBA00022806"/>
    </source>
</evidence>
<comment type="caution">
    <text evidence="14">The sequence shown here is derived from an EMBL/GenBank/DDBJ whole genome shotgun (WGS) entry which is preliminary data.</text>
</comment>
<dbReference type="GO" id="GO:0046872">
    <property type="term" value="F:metal ion binding"/>
    <property type="evidence" value="ECO:0007669"/>
    <property type="project" value="UniProtKB-KW"/>
</dbReference>
<evidence type="ECO:0000256" key="1">
    <source>
        <dbReference type="ARBA" id="ARBA00022485"/>
    </source>
</evidence>